<feature type="compositionally biased region" description="Basic and acidic residues" evidence="1">
    <location>
        <begin position="81"/>
        <end position="99"/>
    </location>
</feature>
<name>A0AAV9Y011_9CRYT</name>
<accession>A0AAV9Y011</accession>
<sequence length="311" mass="36152">MELSDKESLESLGCFNHSNYLYSVKDFDDHFYDKNEEKCTNNVEKIVVKECVLPEKDFNDQIKKFKSRNDSKSSISPNDISHGKEFFKKNDDDEHDNKSNLKVLNKKKNCHVSKKSSNEDSENKIQESEKKENSKESKDKKEQGRIGDNNSKEKSEIVVSRNKKADKSGDKNESEKSDSKNKNKSDKTNKRMEKELEKPNEIKVCNKSYTKKFANHKSKTNSKKNDIKSDLKVNNKDSSELILLKDGNIKLKIPYRDTECIPKELFDTKHLLYLESNKLNKYNSYVHETSELFSVDTAFEYTNIVKNSNIQ</sequence>
<proteinExistence type="predicted"/>
<evidence type="ECO:0000256" key="1">
    <source>
        <dbReference type="SAM" id="MobiDB-lite"/>
    </source>
</evidence>
<dbReference type="EMBL" id="JAWDEY010000015">
    <property type="protein sequence ID" value="KAK6589115.1"/>
    <property type="molecule type" value="Genomic_DNA"/>
</dbReference>
<feature type="region of interest" description="Disordered" evidence="1">
    <location>
        <begin position="64"/>
        <end position="201"/>
    </location>
</feature>
<feature type="compositionally biased region" description="Basic and acidic residues" evidence="1">
    <location>
        <begin position="163"/>
        <end position="201"/>
    </location>
</feature>
<dbReference type="AlphaFoldDB" id="A0AAV9Y011"/>
<comment type="caution">
    <text evidence="2">The sequence shown here is derived from an EMBL/GenBank/DDBJ whole genome shotgun (WGS) entry which is preliminary data.</text>
</comment>
<feature type="compositionally biased region" description="Basic residues" evidence="1">
    <location>
        <begin position="104"/>
        <end position="114"/>
    </location>
</feature>
<feature type="compositionally biased region" description="Basic and acidic residues" evidence="1">
    <location>
        <begin position="116"/>
        <end position="156"/>
    </location>
</feature>
<protein>
    <submittedName>
        <fullName evidence="2">Uncharacterized protein</fullName>
    </submittedName>
</protein>
<keyword evidence="3" id="KW-1185">Reference proteome</keyword>
<reference evidence="2 3" key="1">
    <citation type="submission" date="2023-10" db="EMBL/GenBank/DDBJ databases">
        <title>Comparative genomics analysis reveals potential genetic determinants of host preference in Cryptosporidium xiaoi.</title>
        <authorList>
            <person name="Xiao L."/>
            <person name="Li J."/>
        </authorList>
    </citation>
    <scope>NUCLEOTIDE SEQUENCE [LARGE SCALE GENOMIC DNA]</scope>
    <source>
        <strain evidence="2 3">52996</strain>
    </source>
</reference>
<evidence type="ECO:0000313" key="2">
    <source>
        <dbReference type="EMBL" id="KAK6589115.1"/>
    </source>
</evidence>
<dbReference type="Proteomes" id="UP001311799">
    <property type="component" value="Unassembled WGS sequence"/>
</dbReference>
<organism evidence="2 3">
    <name type="scientific">Cryptosporidium xiaoi</name>
    <dbReference type="NCBI Taxonomy" id="659607"/>
    <lineage>
        <taxon>Eukaryota</taxon>
        <taxon>Sar</taxon>
        <taxon>Alveolata</taxon>
        <taxon>Apicomplexa</taxon>
        <taxon>Conoidasida</taxon>
        <taxon>Coccidia</taxon>
        <taxon>Eucoccidiorida</taxon>
        <taxon>Eimeriorina</taxon>
        <taxon>Cryptosporidiidae</taxon>
        <taxon>Cryptosporidium</taxon>
    </lineage>
</organism>
<gene>
    <name evidence="2" type="ORF">RS030_233528</name>
</gene>
<evidence type="ECO:0000313" key="3">
    <source>
        <dbReference type="Proteomes" id="UP001311799"/>
    </source>
</evidence>